<dbReference type="GO" id="GO:0005504">
    <property type="term" value="F:fatty acid binding"/>
    <property type="evidence" value="ECO:0007669"/>
    <property type="project" value="TreeGrafter"/>
</dbReference>
<comment type="pathway">
    <text evidence="1">Lipid metabolism; peroxisomal fatty acid beta-oxidation.</text>
</comment>
<dbReference type="PANTHER" id="PTHR10909">
    <property type="entry name" value="ELECTRON TRANSPORT OXIDOREDUCTASE"/>
    <property type="match status" value="1"/>
</dbReference>
<dbReference type="AlphaFoldDB" id="A0A1Y1M6R1"/>
<dbReference type="EMBL" id="GEZM01041564">
    <property type="protein sequence ID" value="JAV80280.1"/>
    <property type="molecule type" value="Transcribed_RNA"/>
</dbReference>
<dbReference type="GO" id="GO:0003997">
    <property type="term" value="F:acyl-CoA oxidase activity"/>
    <property type="evidence" value="ECO:0007669"/>
    <property type="project" value="InterPro"/>
</dbReference>
<feature type="domain" description="Acyl-coenzyme A oxidase N-terminal" evidence="2">
    <location>
        <begin position="22"/>
        <end position="148"/>
    </location>
</feature>
<dbReference type="FunFam" id="1.10.540.10:FF:000033">
    <property type="entry name" value="Acyl-coenzyme A oxidase"/>
    <property type="match status" value="1"/>
</dbReference>
<dbReference type="Gene3D" id="1.10.540.10">
    <property type="entry name" value="Acyl-CoA dehydrogenase/oxidase, N-terminal domain"/>
    <property type="match status" value="1"/>
</dbReference>
<evidence type="ECO:0000313" key="3">
    <source>
        <dbReference type="EMBL" id="JAV80280.1"/>
    </source>
</evidence>
<dbReference type="InterPro" id="IPR029320">
    <property type="entry name" value="Acyl-CoA_ox_N"/>
</dbReference>
<dbReference type="InterPro" id="IPR012258">
    <property type="entry name" value="Acyl-CoA_oxidase"/>
</dbReference>
<protein>
    <recommendedName>
        <fullName evidence="2">Acyl-coenzyme A oxidase N-terminal domain-containing protein</fullName>
    </recommendedName>
</protein>
<dbReference type="GO" id="GO:0005777">
    <property type="term" value="C:peroxisome"/>
    <property type="evidence" value="ECO:0007669"/>
    <property type="project" value="InterPro"/>
</dbReference>
<accession>A0A1Y1M6R1</accession>
<organism evidence="3">
    <name type="scientific">Photinus pyralis</name>
    <name type="common">Common eastern firefly</name>
    <name type="synonym">Lampyris pyralis</name>
    <dbReference type="NCBI Taxonomy" id="7054"/>
    <lineage>
        <taxon>Eukaryota</taxon>
        <taxon>Metazoa</taxon>
        <taxon>Ecdysozoa</taxon>
        <taxon>Arthropoda</taxon>
        <taxon>Hexapoda</taxon>
        <taxon>Insecta</taxon>
        <taxon>Pterygota</taxon>
        <taxon>Neoptera</taxon>
        <taxon>Endopterygota</taxon>
        <taxon>Coleoptera</taxon>
        <taxon>Polyphaga</taxon>
        <taxon>Elateriformia</taxon>
        <taxon>Elateroidea</taxon>
        <taxon>Lampyridae</taxon>
        <taxon>Lampyrinae</taxon>
        <taxon>Photinus</taxon>
    </lineage>
</organism>
<dbReference type="GO" id="GO:0071949">
    <property type="term" value="F:FAD binding"/>
    <property type="evidence" value="ECO:0007669"/>
    <property type="project" value="InterPro"/>
</dbReference>
<reference evidence="3" key="1">
    <citation type="journal article" date="2016" name="Sci. Rep.">
        <title>Molecular characterization of firefly nuptial gifts: a multi-omics approach sheds light on postcopulatory sexual selection.</title>
        <authorList>
            <person name="Al-Wathiqui N."/>
            <person name="Fallon T.R."/>
            <person name="South A."/>
            <person name="Weng J.K."/>
            <person name="Lewis S.M."/>
        </authorList>
    </citation>
    <scope>NUCLEOTIDE SEQUENCE</scope>
</reference>
<proteinExistence type="predicted"/>
<sequence length="158" mass="18312">MDNKQVTLSVDLLKERQKCTFNTLELTYLLDGGPERTKERRERESYFLDDPELKSSIPTEYLSHKEKYEEAIRVSCLIFRKVLHLQEEGKVGIENFQEILGGQLGSSLIKDGNPLALHYVMYIPTLMGQGTYQQQAEWIQKAWNCTMIGTYAQVIDFK</sequence>
<dbReference type="GO" id="GO:0055088">
    <property type="term" value="P:lipid homeostasis"/>
    <property type="evidence" value="ECO:0007669"/>
    <property type="project" value="TreeGrafter"/>
</dbReference>
<dbReference type="SUPFAM" id="SSF56645">
    <property type="entry name" value="Acyl-CoA dehydrogenase NM domain-like"/>
    <property type="match status" value="1"/>
</dbReference>
<dbReference type="Pfam" id="PF14749">
    <property type="entry name" value="Acyl-CoA_ox_N"/>
    <property type="match status" value="1"/>
</dbReference>
<dbReference type="InterPro" id="IPR009100">
    <property type="entry name" value="AcylCoA_DH/oxidase_NM_dom_sf"/>
</dbReference>
<evidence type="ECO:0000259" key="2">
    <source>
        <dbReference type="Pfam" id="PF14749"/>
    </source>
</evidence>
<dbReference type="PANTHER" id="PTHR10909:SF250">
    <property type="entry name" value="PEROXISOMAL ACYL-COENZYME A OXIDASE 1"/>
    <property type="match status" value="1"/>
</dbReference>
<name>A0A1Y1M6R1_PHOPY</name>
<dbReference type="InterPro" id="IPR037069">
    <property type="entry name" value="AcylCoA_DH/ox_N_sf"/>
</dbReference>
<dbReference type="GO" id="GO:0033540">
    <property type="term" value="P:fatty acid beta-oxidation using acyl-CoA oxidase"/>
    <property type="evidence" value="ECO:0007669"/>
    <property type="project" value="TreeGrafter"/>
</dbReference>
<evidence type="ECO:0000256" key="1">
    <source>
        <dbReference type="ARBA" id="ARBA00004846"/>
    </source>
</evidence>